<dbReference type="OrthoDB" id="2432893at2759"/>
<evidence type="ECO:0000256" key="1">
    <source>
        <dbReference type="ARBA" id="ARBA00008164"/>
    </source>
</evidence>
<gene>
    <name evidence="4" type="ORF">BGZ99_006785</name>
</gene>
<dbReference type="InterPro" id="IPR043202">
    <property type="entry name" value="Band-7_stomatin-like"/>
</dbReference>
<dbReference type="AlphaFoldDB" id="A0A9P6RWI6"/>
<dbReference type="Gene3D" id="6.10.250.2090">
    <property type="match status" value="1"/>
</dbReference>
<evidence type="ECO:0000256" key="2">
    <source>
        <dbReference type="SAM" id="MobiDB-lite"/>
    </source>
</evidence>
<feature type="region of interest" description="Disordered" evidence="2">
    <location>
        <begin position="705"/>
        <end position="790"/>
    </location>
</feature>
<evidence type="ECO:0000313" key="5">
    <source>
        <dbReference type="Proteomes" id="UP000738325"/>
    </source>
</evidence>
<dbReference type="Proteomes" id="UP000738325">
    <property type="component" value="Unassembled WGS sequence"/>
</dbReference>
<keyword evidence="5" id="KW-1185">Reference proteome</keyword>
<dbReference type="GO" id="GO:0098552">
    <property type="term" value="C:side of membrane"/>
    <property type="evidence" value="ECO:0007669"/>
    <property type="project" value="UniProtKB-ARBA"/>
</dbReference>
<feature type="compositionally biased region" description="Acidic residues" evidence="2">
    <location>
        <begin position="733"/>
        <end position="745"/>
    </location>
</feature>
<dbReference type="Pfam" id="PF01145">
    <property type="entry name" value="Band_7"/>
    <property type="match status" value="1"/>
</dbReference>
<proteinExistence type="inferred from homology"/>
<dbReference type="Gene3D" id="3.30.479.30">
    <property type="entry name" value="Band 7 domain"/>
    <property type="match status" value="1"/>
</dbReference>
<dbReference type="PRINTS" id="PR00721">
    <property type="entry name" value="STOMATIN"/>
</dbReference>
<protein>
    <recommendedName>
        <fullName evidence="3">Band 7 domain-containing protein</fullName>
    </recommendedName>
</protein>
<sequence>MQNSTEHVVQQLHTIEVVSSQPKKNTAMAPGNVTVQSHAAEFPAQRINGFYGSMVNAFGSCLGTFGMIPCCICCPNPYKTIDQGTIGLVTRFGRYYKTVDPGLIRLNPYTEAVLKVDMRVQISNIPNQVIMTKDNVNVHIDSIIYWHIIDPYQASYGISDVRQALIERTQTTLRQVLGARLLQEIIENREQLAHEIQTIIDIPAHAWGVTVESILIKDIKFSKSLQESLSSAAQAKRLAESKVIQAQSEVDSAKLMRQAAEFLNTPAAMQIRYLESMANMARHSGQKTIFMPTSDDVKTHFHASSGAAGESGPSGFSMPSVSVAGPSASRSYSIMKGLLRLSVVILMVTASHAGRSLKDFVSDPQVQLVAPHLIQHINALGIELTSSPYKDTSYSIPSGTQVPLLSDIVEIVSQTVFAPKDSKERDWSRLEAAKIKAIQTHGEQAVVASANLTDIDTHRASLIINTIYDTVIIIPASSKATYSANAVKAQSSSIWDIIGFGLIKSSDAVRNVKSFVSPQGGGCETSDNAYLRGVEEVVYYSSLIDGLAGSTMATAPSDSAVKSLGLGTIIASIGKLAIEIHMAQSVARLANLNPFDEHVRAMVYMALAAESPLSDSAKTAREIFSMKSQGLANKIPDVALKSLEQQAAWVLITKGAGHVQGQNVFPNVPVVRNIFAFSSDVLSANHVGDVLKYVFCPGQANEPLAFSDNDGSTPSASTRAELEAQNANRREDYDDEDEDDEDAEKGDETNSKPASMRSTKLKGQKAFNDPADSEKKDTHKKAAEEQKREL</sequence>
<dbReference type="FunFam" id="3.30.479.30:FF:000004">
    <property type="entry name" value="Putative membrane protease family, stomatin"/>
    <property type="match status" value="1"/>
</dbReference>
<dbReference type="SUPFAM" id="SSF117892">
    <property type="entry name" value="Band 7/SPFH domain"/>
    <property type="match status" value="1"/>
</dbReference>
<feature type="domain" description="Band 7" evidence="3">
    <location>
        <begin position="76"/>
        <end position="233"/>
    </location>
</feature>
<comment type="caution">
    <text evidence="4">The sequence shown here is derived from an EMBL/GenBank/DDBJ whole genome shotgun (WGS) entry which is preliminary data.</text>
</comment>
<dbReference type="InterPro" id="IPR001972">
    <property type="entry name" value="Stomatin_HflK_fam"/>
</dbReference>
<comment type="similarity">
    <text evidence="1">Belongs to the band 7/mec-2 family.</text>
</comment>
<dbReference type="SMART" id="SM00244">
    <property type="entry name" value="PHB"/>
    <property type="match status" value="1"/>
</dbReference>
<dbReference type="PANTHER" id="PTHR10264:SF19">
    <property type="entry name" value="AT06885P-RELATED"/>
    <property type="match status" value="1"/>
</dbReference>
<dbReference type="InterPro" id="IPR036013">
    <property type="entry name" value="Band_7/SPFH_dom_sf"/>
</dbReference>
<dbReference type="PANTHER" id="PTHR10264">
    <property type="entry name" value="BAND 7 PROTEIN-RELATED"/>
    <property type="match status" value="1"/>
</dbReference>
<reference evidence="4" key="1">
    <citation type="journal article" date="2020" name="Fungal Divers.">
        <title>Resolving the Mortierellaceae phylogeny through synthesis of multi-gene phylogenetics and phylogenomics.</title>
        <authorList>
            <person name="Vandepol N."/>
            <person name="Liber J."/>
            <person name="Desiro A."/>
            <person name="Na H."/>
            <person name="Kennedy M."/>
            <person name="Barry K."/>
            <person name="Grigoriev I.V."/>
            <person name="Miller A.N."/>
            <person name="O'Donnell K."/>
            <person name="Stajich J.E."/>
            <person name="Bonito G."/>
        </authorList>
    </citation>
    <scope>NUCLEOTIDE SEQUENCE</scope>
    <source>
        <strain evidence="4">REB-010B</strain>
    </source>
</reference>
<evidence type="ECO:0000313" key="4">
    <source>
        <dbReference type="EMBL" id="KAG0327831.1"/>
    </source>
</evidence>
<dbReference type="GO" id="GO:0005886">
    <property type="term" value="C:plasma membrane"/>
    <property type="evidence" value="ECO:0007669"/>
    <property type="project" value="InterPro"/>
</dbReference>
<accession>A0A9P6RWI6</accession>
<dbReference type="CDD" id="cd13437">
    <property type="entry name" value="SPFH_alloslipin"/>
    <property type="match status" value="1"/>
</dbReference>
<dbReference type="EMBL" id="JAAAIP010000047">
    <property type="protein sequence ID" value="KAG0327831.1"/>
    <property type="molecule type" value="Genomic_DNA"/>
</dbReference>
<evidence type="ECO:0000259" key="3">
    <source>
        <dbReference type="SMART" id="SM00244"/>
    </source>
</evidence>
<feature type="compositionally biased region" description="Polar residues" evidence="2">
    <location>
        <begin position="709"/>
        <end position="718"/>
    </location>
</feature>
<name>A0A9P6RWI6_9FUNG</name>
<feature type="compositionally biased region" description="Basic and acidic residues" evidence="2">
    <location>
        <begin position="772"/>
        <end position="790"/>
    </location>
</feature>
<organism evidence="4 5">
    <name type="scientific">Dissophora globulifera</name>
    <dbReference type="NCBI Taxonomy" id="979702"/>
    <lineage>
        <taxon>Eukaryota</taxon>
        <taxon>Fungi</taxon>
        <taxon>Fungi incertae sedis</taxon>
        <taxon>Mucoromycota</taxon>
        <taxon>Mortierellomycotina</taxon>
        <taxon>Mortierellomycetes</taxon>
        <taxon>Mortierellales</taxon>
        <taxon>Mortierellaceae</taxon>
        <taxon>Dissophora</taxon>
    </lineage>
</organism>
<dbReference type="InterPro" id="IPR001107">
    <property type="entry name" value="Band_7"/>
</dbReference>